<evidence type="ECO:0000256" key="2">
    <source>
        <dbReference type="ARBA" id="ARBA00022618"/>
    </source>
</evidence>
<dbReference type="InterPro" id="IPR036915">
    <property type="entry name" value="Cyclin-like_sf"/>
</dbReference>
<evidence type="ECO:0000313" key="9">
    <source>
        <dbReference type="Proteomes" id="UP000002051"/>
    </source>
</evidence>
<feature type="domain" description="Cyclin N-terminal" evidence="5">
    <location>
        <begin position="37"/>
        <end position="171"/>
    </location>
</feature>
<dbReference type="GO" id="GO:0000082">
    <property type="term" value="P:G1/S transition of mitotic cell cycle"/>
    <property type="evidence" value="ECO:0000318"/>
    <property type="project" value="GO_Central"/>
</dbReference>
<dbReference type="STRING" id="3880.A0A072UPC0"/>
<comment type="subunit">
    <text evidence="1">Interacts with the CDC2 protein kinase to form a serine/threonine kinase holoenzyme complex also known as maturation promoting factor (MPF). The cyclin subunit imparts substrate specificity to the complex.</text>
</comment>
<dbReference type="GO" id="GO:0016538">
    <property type="term" value="F:cyclin-dependent protein serine/threonine kinase regulator activity"/>
    <property type="evidence" value="ECO:0000318"/>
    <property type="project" value="GO_Central"/>
</dbReference>
<dbReference type="Pfam" id="PF00134">
    <property type="entry name" value="Cyclin_N"/>
    <property type="match status" value="1"/>
</dbReference>
<evidence type="ECO:0000256" key="3">
    <source>
        <dbReference type="ARBA" id="ARBA00023306"/>
    </source>
</evidence>
<evidence type="ECO:0000313" key="8">
    <source>
        <dbReference type="EnsemblPlants" id="KEH31532"/>
    </source>
</evidence>
<evidence type="ECO:0000313" key="7">
    <source>
        <dbReference type="EMBL" id="RHN63040.1"/>
    </source>
</evidence>
<dbReference type="GO" id="GO:0000307">
    <property type="term" value="C:cyclin-dependent protein kinase holoenzyme complex"/>
    <property type="evidence" value="ECO:0000318"/>
    <property type="project" value="GO_Central"/>
</dbReference>
<dbReference type="KEGG" id="mtr:25493533"/>
<dbReference type="InterPro" id="IPR006671">
    <property type="entry name" value="Cyclin_N"/>
</dbReference>
<keyword evidence="2" id="KW-0132">Cell division</keyword>
<protein>
    <recommendedName>
        <fullName evidence="4">B-like cyclin</fullName>
    </recommendedName>
</protein>
<organism evidence="6 9">
    <name type="scientific">Medicago truncatula</name>
    <name type="common">Barrel medic</name>
    <name type="synonym">Medicago tribuloides</name>
    <dbReference type="NCBI Taxonomy" id="3880"/>
    <lineage>
        <taxon>Eukaryota</taxon>
        <taxon>Viridiplantae</taxon>
        <taxon>Streptophyta</taxon>
        <taxon>Embryophyta</taxon>
        <taxon>Tracheophyta</taxon>
        <taxon>Spermatophyta</taxon>
        <taxon>Magnoliopsida</taxon>
        <taxon>eudicotyledons</taxon>
        <taxon>Gunneridae</taxon>
        <taxon>Pentapetalae</taxon>
        <taxon>rosids</taxon>
        <taxon>fabids</taxon>
        <taxon>Fabales</taxon>
        <taxon>Fabaceae</taxon>
        <taxon>Papilionoideae</taxon>
        <taxon>50 kb inversion clade</taxon>
        <taxon>NPAAA clade</taxon>
        <taxon>Hologalegina</taxon>
        <taxon>IRL clade</taxon>
        <taxon>Trifolieae</taxon>
        <taxon>Medicago</taxon>
    </lineage>
</organism>
<sequence length="320" mass="37193">MDTSFLLCEEDHTFLLMHNNDHNENINNSKYEEKEHIEYLFQLEKTESMSFNYCSNSTIGLVHFNNIRVNAIDHIFNTREKLGFKLCTAYLSVTYFDQFLLKQHIHIHEDRPIQLLYAACLSLAAKMTEERDLSLLLKCITEIDQEGGFIVKQCIRQMEVEVFSTLEWELTTVTPFDFLHYFVYLFCPESSSEPLISQAVEHVLDILKDVNLMDLRPSVIALAATLMVTFDATLTREIMDLHIGDILLQLNLDTEGVFYCYHLMKEKSKEKGKLNTSVSTLTSQWSYTSVLDHSVSSSIARRKFGFDNKENCPRQRSHWS</sequence>
<evidence type="ECO:0000256" key="4">
    <source>
        <dbReference type="ARBA" id="ARBA00032263"/>
    </source>
</evidence>
<evidence type="ECO:0000313" key="6">
    <source>
        <dbReference type="EMBL" id="KEH31532.1"/>
    </source>
</evidence>
<dbReference type="EMBL" id="PSQE01000004">
    <property type="protein sequence ID" value="RHN63040.1"/>
    <property type="molecule type" value="Genomic_DNA"/>
</dbReference>
<dbReference type="Gramene" id="rna25692">
    <property type="protein sequence ID" value="RHN63040.1"/>
    <property type="gene ID" value="gene25692"/>
</dbReference>
<reference evidence="8" key="3">
    <citation type="submission" date="2015-04" db="UniProtKB">
        <authorList>
            <consortium name="EnsemblPlants"/>
        </authorList>
    </citation>
    <scope>IDENTIFICATION</scope>
    <source>
        <strain evidence="8">cv. Jemalong A17</strain>
    </source>
</reference>
<gene>
    <name evidence="8" type="primary">25493533</name>
    <name evidence="6" type="ordered locus">MTR_4g095790</name>
    <name evidence="7" type="ORF">MtrunA17_Chr4g0054011</name>
</gene>
<dbReference type="PANTHER" id="PTHR10177">
    <property type="entry name" value="CYCLINS"/>
    <property type="match status" value="1"/>
</dbReference>
<dbReference type="GO" id="GO:0005634">
    <property type="term" value="C:nucleus"/>
    <property type="evidence" value="ECO:0000318"/>
    <property type="project" value="GO_Central"/>
</dbReference>
<dbReference type="Proteomes" id="UP000265566">
    <property type="component" value="Chromosome 4"/>
</dbReference>
<keyword evidence="3" id="KW-0131">Cell cycle</keyword>
<reference evidence="6 9" key="2">
    <citation type="journal article" date="2014" name="BMC Genomics">
        <title>An improved genome release (version Mt4.0) for the model legume Medicago truncatula.</title>
        <authorList>
            <person name="Tang H."/>
            <person name="Krishnakumar V."/>
            <person name="Bidwell S."/>
            <person name="Rosen B."/>
            <person name="Chan A."/>
            <person name="Zhou S."/>
            <person name="Gentzbittel L."/>
            <person name="Childs K.L."/>
            <person name="Yandell M."/>
            <person name="Gundlach H."/>
            <person name="Mayer K.F."/>
            <person name="Schwartz D.C."/>
            <person name="Town C.D."/>
        </authorList>
    </citation>
    <scope>GENOME REANNOTATION</scope>
    <source>
        <strain evidence="6">A17</strain>
        <strain evidence="8 9">cv. Jemalong A17</strain>
    </source>
</reference>
<evidence type="ECO:0000256" key="1">
    <source>
        <dbReference type="ARBA" id="ARBA00011177"/>
    </source>
</evidence>
<dbReference type="OrthoDB" id="306099at2759"/>
<dbReference type="SUPFAM" id="SSF47954">
    <property type="entry name" value="Cyclin-like"/>
    <property type="match status" value="1"/>
</dbReference>
<keyword evidence="9" id="KW-1185">Reference proteome</keyword>
<dbReference type="CDD" id="cd20544">
    <property type="entry name" value="CYCLIN_AtCycD-like_rpt2"/>
    <property type="match status" value="1"/>
</dbReference>
<evidence type="ECO:0000259" key="5">
    <source>
        <dbReference type="Pfam" id="PF00134"/>
    </source>
</evidence>
<proteinExistence type="predicted"/>
<dbReference type="GO" id="GO:0005737">
    <property type="term" value="C:cytoplasm"/>
    <property type="evidence" value="ECO:0000318"/>
    <property type="project" value="GO_Central"/>
</dbReference>
<dbReference type="EnsemblPlants" id="KEH31532">
    <property type="protein sequence ID" value="KEH31532"/>
    <property type="gene ID" value="MTR_4g095790"/>
</dbReference>
<dbReference type="Proteomes" id="UP000002051">
    <property type="component" value="Chromosome 4"/>
</dbReference>
<name>A0A072UPC0_MEDTR</name>
<dbReference type="HOGENOM" id="CLU_048040_4_0_1"/>
<dbReference type="GO" id="GO:0051301">
    <property type="term" value="P:cell division"/>
    <property type="evidence" value="ECO:0007669"/>
    <property type="project" value="UniProtKB-KW"/>
</dbReference>
<accession>A0A072UPC0</accession>
<reference evidence="7" key="4">
    <citation type="journal article" date="2018" name="Nat. Plants">
        <title>Whole-genome landscape of Medicago truncatula symbiotic genes.</title>
        <authorList>
            <person name="Pecrix Y."/>
            <person name="Gamas P."/>
            <person name="Carrere S."/>
        </authorList>
    </citation>
    <scope>NUCLEOTIDE SEQUENCE</scope>
    <source>
        <tissue evidence="7">Leaves</tissue>
    </source>
</reference>
<dbReference type="AlphaFoldDB" id="A0A072UPC0"/>
<dbReference type="InterPro" id="IPR039361">
    <property type="entry name" value="Cyclin"/>
</dbReference>
<reference evidence="6 9" key="1">
    <citation type="journal article" date="2011" name="Nature">
        <title>The Medicago genome provides insight into the evolution of rhizobial symbioses.</title>
        <authorList>
            <person name="Young N.D."/>
            <person name="Debelle F."/>
            <person name="Oldroyd G.E."/>
            <person name="Geurts R."/>
            <person name="Cannon S.B."/>
            <person name="Udvardi M.K."/>
            <person name="Benedito V.A."/>
            <person name="Mayer K.F."/>
            <person name="Gouzy J."/>
            <person name="Schoof H."/>
            <person name="Van de Peer Y."/>
            <person name="Proost S."/>
            <person name="Cook D.R."/>
            <person name="Meyers B.C."/>
            <person name="Spannagl M."/>
            <person name="Cheung F."/>
            <person name="De Mita S."/>
            <person name="Krishnakumar V."/>
            <person name="Gundlach H."/>
            <person name="Zhou S."/>
            <person name="Mudge J."/>
            <person name="Bharti A.K."/>
            <person name="Murray J.D."/>
            <person name="Naoumkina M.A."/>
            <person name="Rosen B."/>
            <person name="Silverstein K.A."/>
            <person name="Tang H."/>
            <person name="Rombauts S."/>
            <person name="Zhao P.X."/>
            <person name="Zhou P."/>
            <person name="Barbe V."/>
            <person name="Bardou P."/>
            <person name="Bechner M."/>
            <person name="Bellec A."/>
            <person name="Berger A."/>
            <person name="Berges H."/>
            <person name="Bidwell S."/>
            <person name="Bisseling T."/>
            <person name="Choisne N."/>
            <person name="Couloux A."/>
            <person name="Denny R."/>
            <person name="Deshpande S."/>
            <person name="Dai X."/>
            <person name="Doyle J.J."/>
            <person name="Dudez A.M."/>
            <person name="Farmer A.D."/>
            <person name="Fouteau S."/>
            <person name="Franken C."/>
            <person name="Gibelin C."/>
            <person name="Gish J."/>
            <person name="Goldstein S."/>
            <person name="Gonzalez A.J."/>
            <person name="Green P.J."/>
            <person name="Hallab A."/>
            <person name="Hartog M."/>
            <person name="Hua A."/>
            <person name="Humphray S.J."/>
            <person name="Jeong D.H."/>
            <person name="Jing Y."/>
            <person name="Jocker A."/>
            <person name="Kenton S.M."/>
            <person name="Kim D.J."/>
            <person name="Klee K."/>
            <person name="Lai H."/>
            <person name="Lang C."/>
            <person name="Lin S."/>
            <person name="Macmil S.L."/>
            <person name="Magdelenat G."/>
            <person name="Matthews L."/>
            <person name="McCorrison J."/>
            <person name="Monaghan E.L."/>
            <person name="Mun J.H."/>
            <person name="Najar F.Z."/>
            <person name="Nicholson C."/>
            <person name="Noirot C."/>
            <person name="O'Bleness M."/>
            <person name="Paule C.R."/>
            <person name="Poulain J."/>
            <person name="Prion F."/>
            <person name="Qin B."/>
            <person name="Qu C."/>
            <person name="Retzel E.F."/>
            <person name="Riddle C."/>
            <person name="Sallet E."/>
            <person name="Samain S."/>
            <person name="Samson N."/>
            <person name="Sanders I."/>
            <person name="Saurat O."/>
            <person name="Scarpelli C."/>
            <person name="Schiex T."/>
            <person name="Segurens B."/>
            <person name="Severin A.J."/>
            <person name="Sherrier D.J."/>
            <person name="Shi R."/>
            <person name="Sims S."/>
            <person name="Singer S.R."/>
            <person name="Sinharoy S."/>
            <person name="Sterck L."/>
            <person name="Viollet A."/>
            <person name="Wang B.B."/>
            <person name="Wang K."/>
            <person name="Wang M."/>
            <person name="Wang X."/>
            <person name="Warfsmann J."/>
            <person name="Weissenbach J."/>
            <person name="White D.D."/>
            <person name="White J.D."/>
            <person name="Wiley G.B."/>
            <person name="Wincker P."/>
            <person name="Xing Y."/>
            <person name="Yang L."/>
            <person name="Yao Z."/>
            <person name="Ying F."/>
            <person name="Zhai J."/>
            <person name="Zhou L."/>
            <person name="Zuber A."/>
            <person name="Denarie J."/>
            <person name="Dixon R.A."/>
            <person name="May G.D."/>
            <person name="Schwartz D.C."/>
            <person name="Rogers J."/>
            <person name="Quetier F."/>
            <person name="Town C.D."/>
            <person name="Roe B.A."/>
        </authorList>
    </citation>
    <scope>NUCLEOTIDE SEQUENCE [LARGE SCALE GENOMIC DNA]</scope>
    <source>
        <strain evidence="6">A17</strain>
        <strain evidence="8 9">cv. Jemalong A17</strain>
    </source>
</reference>
<dbReference type="Gene3D" id="1.10.472.10">
    <property type="entry name" value="Cyclin-like"/>
    <property type="match status" value="2"/>
</dbReference>
<dbReference type="EMBL" id="CM001220">
    <property type="protein sequence ID" value="KEH31532.1"/>
    <property type="molecule type" value="Genomic_DNA"/>
</dbReference>